<evidence type="ECO:0000313" key="2">
    <source>
        <dbReference type="Proteomes" id="UP000306319"/>
    </source>
</evidence>
<comment type="caution">
    <text evidence="1">The sequence shown here is derived from an EMBL/GenBank/DDBJ whole genome shotgun (WGS) entry which is preliminary data.</text>
</comment>
<dbReference type="EMBL" id="SRYB01000014">
    <property type="protein sequence ID" value="TGY78365.1"/>
    <property type="molecule type" value="Genomic_DNA"/>
</dbReference>
<sequence>MVKKYIYADNAATSKLSEAALDAMLPFYKDIYANPSQLYSFSREAKKAVNVSREIIAECIGAKTEEIIFTSGGTESDNFVIKNAIFQNWDVVTSMIEHNAILKPCEQVKSLGGSVHFLNVDKNGIVDVSNILNKIQNMHGIMSIMMVNNEIGTLQPIESLIKFAHDNNLIFHTDAVQAVGHTHIDVKTLDIDLLSASAHKFNGPKGVGFLYKKRSVSLYPLLNGGGQELGNRAGTENVPAVVGMAIALKENVDNLLNTQIKLKKIECILLDSLLKKGVNFIRNGINHLPGFLSLSFPGFSGEQILHRLDLKKIIVSTGSACDSNNTQISHVLKAIGLDDDVAKGTIRITLGRENSEQDAIEIANSISSILKNMSIEKYNNRS</sequence>
<organism evidence="1 2">
    <name type="scientific">Lepagella muris</name>
    <dbReference type="NCBI Taxonomy" id="3032870"/>
    <lineage>
        <taxon>Bacteria</taxon>
        <taxon>Pseudomonadati</taxon>
        <taxon>Bacteroidota</taxon>
        <taxon>Bacteroidia</taxon>
        <taxon>Bacteroidales</taxon>
        <taxon>Muribaculaceae</taxon>
        <taxon>Lepagella</taxon>
    </lineage>
</organism>
<dbReference type="Proteomes" id="UP000306319">
    <property type="component" value="Unassembled WGS sequence"/>
</dbReference>
<name>A0AC61RFA9_9BACT</name>
<protein>
    <submittedName>
        <fullName evidence="1">Cysteine desulfurase</fullName>
    </submittedName>
</protein>
<gene>
    <name evidence="1" type="ORF">E5331_10840</name>
</gene>
<keyword evidence="2" id="KW-1185">Reference proteome</keyword>
<accession>A0AC61RFA9</accession>
<evidence type="ECO:0000313" key="1">
    <source>
        <dbReference type="EMBL" id="TGY78365.1"/>
    </source>
</evidence>
<proteinExistence type="predicted"/>
<reference evidence="1" key="1">
    <citation type="submission" date="2019-04" db="EMBL/GenBank/DDBJ databases">
        <title>Microbes associate with the intestines of laboratory mice.</title>
        <authorList>
            <person name="Navarre W."/>
            <person name="Wong E."/>
            <person name="Huang K."/>
            <person name="Tropini C."/>
            <person name="Ng K."/>
            <person name="Yu B."/>
        </authorList>
    </citation>
    <scope>NUCLEOTIDE SEQUENCE</scope>
    <source>
        <strain evidence="1">NM04_E33</strain>
    </source>
</reference>